<dbReference type="InterPro" id="IPR008916">
    <property type="entry name" value="Retrov_capsid_C"/>
</dbReference>
<dbReference type="OrthoDB" id="9398474at2759"/>
<dbReference type="Gene3D" id="1.10.1200.30">
    <property type="match status" value="1"/>
</dbReference>
<sequence length="340" mass="37066">MMQILHYFNASLLTPFDIWSLAQTLFPQVEYDFFQYKWTQLAVRVVERNMTLGPGDPRCTISTDMLLGTRNYARADGQVGFEPLVQKQCRQTGMAALVRIIQLATPQESFVTVVQGVDEPFLHFARWLTAAVEKQMSDPAARKLVLQSLARSNCSAVCRGIIEALPGDPPMSQMVEACVRVTPSSQQMVATVTAVQLAMATVVQPTVTMVVQPAVPTAMQPAVAAAVQPAWIVPQGMQWQQGGARARKKQGRKAQKLTAVLFLCARCGRPNHAVDVCKATVHVNGSSLVILGNATRSMKARRVPTQMSLPQPEPMEICLGGLEPTPAVQQVLMSAQPSLS</sequence>
<evidence type="ECO:0000256" key="1">
    <source>
        <dbReference type="ARBA" id="ARBA00022581"/>
    </source>
</evidence>
<dbReference type="STRING" id="333673.A0A3M0JPS3"/>
<dbReference type="SUPFAM" id="SSF47353">
    <property type="entry name" value="Retrovirus capsid dimerization domain-like"/>
    <property type="match status" value="1"/>
</dbReference>
<dbReference type="PANTHER" id="PTHR40389:SF4">
    <property type="match status" value="1"/>
</dbReference>
<dbReference type="SUPFAM" id="SSF47943">
    <property type="entry name" value="Retrovirus capsid protein, N-terminal core domain"/>
    <property type="match status" value="1"/>
</dbReference>
<dbReference type="EMBL" id="QRBI01000142">
    <property type="protein sequence ID" value="RMC00740.1"/>
    <property type="molecule type" value="Genomic_DNA"/>
</dbReference>
<organism evidence="3 4">
    <name type="scientific">Hirundo rustica rustica</name>
    <dbReference type="NCBI Taxonomy" id="333673"/>
    <lineage>
        <taxon>Eukaryota</taxon>
        <taxon>Metazoa</taxon>
        <taxon>Chordata</taxon>
        <taxon>Craniata</taxon>
        <taxon>Vertebrata</taxon>
        <taxon>Euteleostomi</taxon>
        <taxon>Archelosauria</taxon>
        <taxon>Archosauria</taxon>
        <taxon>Dinosauria</taxon>
        <taxon>Saurischia</taxon>
        <taxon>Theropoda</taxon>
        <taxon>Coelurosauria</taxon>
        <taxon>Aves</taxon>
        <taxon>Neognathae</taxon>
        <taxon>Neoaves</taxon>
        <taxon>Telluraves</taxon>
        <taxon>Australaves</taxon>
        <taxon>Passeriformes</taxon>
        <taxon>Sylvioidea</taxon>
        <taxon>Hirundinidae</taxon>
        <taxon>Hirundo</taxon>
    </lineage>
</organism>
<dbReference type="Pfam" id="PF00607">
    <property type="entry name" value="Gag_p24"/>
    <property type="match status" value="1"/>
</dbReference>
<keyword evidence="4" id="KW-1185">Reference proteome</keyword>
<protein>
    <recommendedName>
        <fullName evidence="2">Retroviral nucleocapsid Gag protein p24 C-terminal domain-containing protein</fullName>
    </recommendedName>
</protein>
<dbReference type="Proteomes" id="UP000269221">
    <property type="component" value="Unassembled WGS sequence"/>
</dbReference>
<name>A0A3M0JPS3_HIRRU</name>
<keyword evidence="1" id="KW-0945">Host-virus interaction</keyword>
<dbReference type="Pfam" id="PF19317">
    <property type="entry name" value="Gag_p24_C"/>
    <property type="match status" value="1"/>
</dbReference>
<dbReference type="GO" id="GO:0016032">
    <property type="term" value="P:viral process"/>
    <property type="evidence" value="ECO:0007669"/>
    <property type="project" value="InterPro"/>
</dbReference>
<proteinExistence type="predicted"/>
<comment type="caution">
    <text evidence="3">The sequence shown here is derived from an EMBL/GenBank/DDBJ whole genome shotgun (WGS) entry which is preliminary data.</text>
</comment>
<evidence type="ECO:0000259" key="2">
    <source>
        <dbReference type="Pfam" id="PF19317"/>
    </source>
</evidence>
<dbReference type="InterPro" id="IPR045345">
    <property type="entry name" value="Gag_p24_C"/>
</dbReference>
<dbReference type="Gene3D" id="1.10.375.10">
    <property type="entry name" value="Human Immunodeficiency Virus Type 1 Capsid Protein"/>
    <property type="match status" value="1"/>
</dbReference>
<reference evidence="3 4" key="1">
    <citation type="submission" date="2018-07" db="EMBL/GenBank/DDBJ databases">
        <title>A high quality draft genome assembly of the barn swallow (H. rustica rustica).</title>
        <authorList>
            <person name="Formenti G."/>
            <person name="Chiara M."/>
            <person name="Poveda L."/>
            <person name="Francoijs K.-J."/>
            <person name="Bonisoli-Alquati A."/>
            <person name="Canova L."/>
            <person name="Gianfranceschi L."/>
            <person name="Horner D.S."/>
            <person name="Saino N."/>
        </authorList>
    </citation>
    <scope>NUCLEOTIDE SEQUENCE [LARGE SCALE GENOMIC DNA]</scope>
    <source>
        <strain evidence="3">Chelidonia</strain>
        <tissue evidence="3">Blood</tissue>
    </source>
</reference>
<dbReference type="PANTHER" id="PTHR40389">
    <property type="entry name" value="ENDOGENOUS RETROVIRUS GROUP K MEMBER 24 GAG POLYPROTEIN-RELATED"/>
    <property type="match status" value="1"/>
</dbReference>
<accession>A0A3M0JPS3</accession>
<feature type="domain" description="Retroviral nucleocapsid Gag protein p24 C-terminal" evidence="2">
    <location>
        <begin position="107"/>
        <end position="177"/>
    </location>
</feature>
<evidence type="ECO:0000313" key="4">
    <source>
        <dbReference type="Proteomes" id="UP000269221"/>
    </source>
</evidence>
<dbReference type="AlphaFoldDB" id="A0A3M0JPS3"/>
<dbReference type="InterPro" id="IPR050195">
    <property type="entry name" value="Primate_lentivir_Gag_pol-like"/>
</dbReference>
<evidence type="ECO:0000313" key="3">
    <source>
        <dbReference type="EMBL" id="RMC00740.1"/>
    </source>
</evidence>
<dbReference type="InterPro" id="IPR008919">
    <property type="entry name" value="Retrov_capsid_N"/>
</dbReference>
<gene>
    <name evidence="3" type="ORF">DUI87_22423</name>
</gene>